<dbReference type="Proteomes" id="UP000461585">
    <property type="component" value="Unassembled WGS sequence"/>
</dbReference>
<dbReference type="AlphaFoldDB" id="A0A7X5HXJ3"/>
<comment type="caution">
    <text evidence="2">The sequence shown here is derived from an EMBL/GenBank/DDBJ whole genome shotgun (WGS) entry which is preliminary data.</text>
</comment>
<keyword evidence="3" id="KW-1185">Reference proteome</keyword>
<evidence type="ECO:0000313" key="2">
    <source>
        <dbReference type="EMBL" id="NDL68495.1"/>
    </source>
</evidence>
<feature type="region of interest" description="Disordered" evidence="1">
    <location>
        <begin position="115"/>
        <end position="178"/>
    </location>
</feature>
<feature type="compositionally biased region" description="Basic and acidic residues" evidence="1">
    <location>
        <begin position="156"/>
        <end position="166"/>
    </location>
</feature>
<sequence length="279" mass="31238">MFSQKIVTSAKFLRMPVSSQNLYFHLAMNADDDGVVEAFIVMRQVGASEDDLRVLTAKGYVIVLNEDLVSFITDWKEHNLIRADRKVDSMYKELLVKIVPEAELLQKKQRADAVKPAETEDCGQMASTGRPDAADGPHRLGKVRLGEVRLGQDSSGEEKTTREKKTSGKKSGAAKPRLEEELPAIYEDHNLSETMVKAMEDFVEHRKAMKKPMTALAVKMLLDKLEEMATREVDQVAILHQSIVNGWQGIFELKKDTRGSGPGSRGNVFLEIGREEGFF</sequence>
<reference evidence="2 3" key="1">
    <citation type="submission" date="2020-01" db="EMBL/GenBank/DDBJ databases">
        <title>Anaeroalcalibacter tamaniensis gen. nov., sp. nov., moderately halophilic strictly anaerobic fermenter bacterium from mud volcano of Taman peninsula.</title>
        <authorList>
            <person name="Frolova A."/>
            <person name="Merkel A.Y."/>
            <person name="Slobodkin A.I."/>
        </authorList>
    </citation>
    <scope>NUCLEOTIDE SEQUENCE [LARGE SCALE GENOMIC DNA]</scope>
    <source>
        <strain evidence="2 3">F-3ap</strain>
    </source>
</reference>
<organism evidence="2 3">
    <name type="scientific">Anaerotalea alkaliphila</name>
    <dbReference type="NCBI Taxonomy" id="2662126"/>
    <lineage>
        <taxon>Bacteria</taxon>
        <taxon>Bacillati</taxon>
        <taxon>Bacillota</taxon>
        <taxon>Clostridia</taxon>
        <taxon>Eubacteriales</taxon>
        <taxon>Anaerotalea</taxon>
    </lineage>
</organism>
<dbReference type="EMBL" id="JAAEEH010000042">
    <property type="protein sequence ID" value="NDL68495.1"/>
    <property type="molecule type" value="Genomic_DNA"/>
</dbReference>
<gene>
    <name evidence="2" type="ORF">GXN74_12185</name>
</gene>
<evidence type="ECO:0000256" key="1">
    <source>
        <dbReference type="SAM" id="MobiDB-lite"/>
    </source>
</evidence>
<accession>A0A7X5HXJ3</accession>
<proteinExistence type="predicted"/>
<evidence type="ECO:0000313" key="3">
    <source>
        <dbReference type="Proteomes" id="UP000461585"/>
    </source>
</evidence>
<name>A0A7X5HXJ3_9FIRM</name>
<protein>
    <submittedName>
        <fullName evidence="2">Uncharacterized protein</fullName>
    </submittedName>
</protein>